<feature type="transmembrane region" description="Helical" evidence="16">
    <location>
        <begin position="1057"/>
        <end position="1075"/>
    </location>
</feature>
<dbReference type="SUPFAM" id="SSF81665">
    <property type="entry name" value="Calcium ATPase, transmembrane domain M"/>
    <property type="match status" value="1"/>
</dbReference>
<dbReference type="GO" id="GO:0012505">
    <property type="term" value="C:endomembrane system"/>
    <property type="evidence" value="ECO:0007669"/>
    <property type="project" value="UniProtKB-SubCell"/>
</dbReference>
<feature type="binding site" evidence="14">
    <location>
        <position position="856"/>
    </location>
    <ligand>
        <name>ATP</name>
        <dbReference type="ChEBI" id="CHEBI:30616"/>
    </ligand>
</feature>
<dbReference type="InterPro" id="IPR001757">
    <property type="entry name" value="P_typ_ATPase"/>
</dbReference>
<evidence type="ECO:0000313" key="21">
    <source>
        <dbReference type="Proteomes" id="UP000008312"/>
    </source>
</evidence>
<evidence type="ECO:0000256" key="13">
    <source>
        <dbReference type="PIRSR" id="PIRSR606539-1"/>
    </source>
</evidence>
<dbReference type="PANTHER" id="PTHR24092:SF180">
    <property type="entry name" value="PHOSPHOLIPID-TRANSPORTING ATPASE DNF1-RELATED"/>
    <property type="match status" value="1"/>
</dbReference>
<feature type="transmembrane region" description="Helical" evidence="16">
    <location>
        <begin position="970"/>
        <end position="993"/>
    </location>
</feature>
<dbReference type="Gene3D" id="3.40.1110.10">
    <property type="entry name" value="Calcium-transporting ATPase, cytoplasmic domain N"/>
    <property type="match status" value="1"/>
</dbReference>
<feature type="transmembrane region" description="Helical" evidence="16">
    <location>
        <begin position="1023"/>
        <end position="1045"/>
    </location>
</feature>
<comment type="subcellular location">
    <subcellularLocation>
        <location evidence="1">Endomembrane system</location>
        <topology evidence="1">Multi-pass membrane protein</topology>
    </subcellularLocation>
    <subcellularLocation>
        <location evidence="16">Membrane</location>
        <topology evidence="16">Multi-pass membrane protein</topology>
    </subcellularLocation>
</comment>
<feature type="binding site" evidence="14">
    <location>
        <position position="862"/>
    </location>
    <ligand>
        <name>ATP</name>
        <dbReference type="ChEBI" id="CHEBI:30616"/>
    </ligand>
</feature>
<protein>
    <recommendedName>
        <fullName evidence="16">Phospholipid-transporting ATPase</fullName>
        <ecNumber evidence="16">7.6.2.1</ecNumber>
    </recommendedName>
</protein>
<dbReference type="NCBIfam" id="TIGR01494">
    <property type="entry name" value="ATPase_P-type"/>
    <property type="match status" value="1"/>
</dbReference>
<dbReference type="Gene3D" id="3.40.50.1000">
    <property type="entry name" value="HAD superfamily/HAD-like"/>
    <property type="match status" value="1"/>
</dbReference>
<dbReference type="SFLD" id="SFLDG00002">
    <property type="entry name" value="C1.7:_P-type_atpase_like"/>
    <property type="match status" value="1"/>
</dbReference>
<feature type="domain" description="P-type ATPase N-terminal" evidence="18">
    <location>
        <begin position="12"/>
        <end position="54"/>
    </location>
</feature>
<sequence>MMRKPISTKDLQYTWWNFLFLFLYENLNPFNKFANFYFLCVAICECIPAISITNGRPESITSLAFVLFVEAITSIREDLNRHRADKRTNDRPIEVLNKETQQFESVPQFKVRVGDIVKVYEGDIFPADMLFLRSGDPKAYKSCWVNTKSLDGETDNKYRQAMKQTTSERNGQPINETAKELCGLHAVLNCELPNNMTNDFNGSVWTRQSCDGYEEKESVSIKNVLLRGCILKNTKFVYGAVISTGTDTKVEFGAVKRKWWQVGVGTRVRCDEKGSGSKIAMLTQRTNKVIYCLIGILILLCVIGSLGENVISKMIVEKSWYIPITIDIFGSFWLSFFRFFLLCYQFVPVSLYVTMSLVYSMQSFFMQNDLQMYDEEKDEPMRVRTSTLNDDLGQVGYIFSDKTGTLTANLMQFRKCLVDGVSYGVGDSAIGRSVKNKQQSKGVEVVVEKPPLRKGIFRYNNFQDGSESHPGHRLQDDLRKNDDHADKLMNFLIHMAINHTVIVEEREDGTIELNASSPDEQAFVAGSYCLGVQFLGMDYETNIIKLNVLGEIVELRVLHVVPYESSRKRMSMVVQMPDGSILLYCKGADSIMLELQDPAINSSRFVENLACQVSNWAEEAFRTMVFGYKPLLPEQFSAWMEAYEQASEDPEQKELRRKKKSNKIDKLEFELESGLILQGATAIEDSLQDGVPEALEELSNAGIHIWMITGDKVGTAKNIAVACNLLKLPDMKLVEFTKEAVDNNLLGKGGRGSDRGLTGSSSIQEVEWKMLEAEKEGSVEKANRILGEFEAKHPGLLAARMHCEALAAQILNSELDVTTKPMALVIDELFIDFLALSCRQAFLVVSQSCKTVIACRARKDQKAKLTRLVREGNTEVVTLGIGDGANDVEMLRAAHVGVGVIGKEGTQAVNNSDYAIGQFRFLTRLILVYGHRSYRGITLASLLIFYKNIIFTLIQYFYTFLCGLSGTRNQSYIAIFWYNTALTAFGPLLLAIFDKDISDANCIRFPQLHREGIDHRLFSVRRFLLYFVKAVYEALVMFLVLYYVLDTADFPIGTVDVWSFGMVAVTICIFTANLSSSSEQSIMFFFSSFCFWGTFIFWLLLVLSTSFSVSLYPNYFHSFDLLFQSPIFYLLFFLATVLALLPTMMVHAIQREQSPSLSQFIQDVQVRDADPEVVKTSLEEMEKKRSLELELKTMRDKPHDVDIPELMQVTPEAVESMEISLEQSRIENDSQSELRSSPTPYDLMKTGNAYRSIRSIAGLRALTICQQLHGPSYDSQSVNDEAQADLINKINSHHWRSAAKPDLIGSLKTQLLDKSPVMILKKVGDSLKKEITPRMNLELFNKLQLSVVKEVEEEVIESVPPSEPEATQNDAYSDVEIEVQASDVVEIEVKNGQNGEAQEIEHVRKEGEEDEPKLEDSEDEELMESSDSIHLEEEEEKEKDKEKDKEKEKEKEEENKNRVKIDESAEQNDRSEFIESEEKKVSSQSNESTERTDSKEPIEPTQSQGSEEPQDAKDRSESSTSLSIPSPMSTELVAPFPDQASTDPLTTQIFPSRLCSTNNAQYNRAQSFTNYPSPTHQSSTAHKLSPALRRRLRRQGRQSQRPQQLAPQARACPQPQLRRRRHGRQRRSHRYRRHHRHHRH</sequence>
<feature type="transmembrane region" description="Helical" evidence="16">
    <location>
        <begin position="937"/>
        <end position="958"/>
    </location>
</feature>
<evidence type="ECO:0000259" key="18">
    <source>
        <dbReference type="Pfam" id="PF16209"/>
    </source>
</evidence>
<dbReference type="GO" id="GO:0000287">
    <property type="term" value="F:magnesium ion binding"/>
    <property type="evidence" value="ECO:0007669"/>
    <property type="project" value="UniProtKB-UniRule"/>
</dbReference>
<dbReference type="InterPro" id="IPR006539">
    <property type="entry name" value="P-type_ATPase_IV"/>
</dbReference>
<evidence type="ECO:0000256" key="14">
    <source>
        <dbReference type="PIRSR" id="PIRSR606539-2"/>
    </source>
</evidence>
<dbReference type="PRINTS" id="PR00119">
    <property type="entry name" value="CATATPASE"/>
</dbReference>
<dbReference type="SUPFAM" id="SSF81660">
    <property type="entry name" value="Metal cation-transporting ATPase, ATP-binding domain N"/>
    <property type="match status" value="1"/>
</dbReference>
<keyword evidence="9 16" id="KW-1278">Translocase</keyword>
<evidence type="ECO:0000256" key="1">
    <source>
        <dbReference type="ARBA" id="ARBA00004127"/>
    </source>
</evidence>
<dbReference type="GO" id="GO:0140326">
    <property type="term" value="F:ATPase-coupled intramembrane lipid transporter activity"/>
    <property type="evidence" value="ECO:0007669"/>
    <property type="project" value="UniProtKB-EC"/>
</dbReference>
<keyword evidence="11 16" id="KW-0472">Membrane</keyword>
<feature type="region of interest" description="Disordered" evidence="17">
    <location>
        <begin position="1389"/>
        <end position="1547"/>
    </location>
</feature>
<feature type="compositionally biased region" description="Basic residues" evidence="17">
    <location>
        <begin position="1617"/>
        <end position="1640"/>
    </location>
</feature>
<feature type="binding site" evidence="14">
    <location>
        <position position="709"/>
    </location>
    <ligand>
        <name>ATP</name>
        <dbReference type="ChEBI" id="CHEBI:30616"/>
    </ligand>
</feature>
<dbReference type="GeneID" id="24920821"/>
<evidence type="ECO:0000256" key="6">
    <source>
        <dbReference type="ARBA" id="ARBA00022741"/>
    </source>
</evidence>
<feature type="compositionally biased region" description="Polar residues" evidence="17">
    <location>
        <begin position="1566"/>
        <end position="1582"/>
    </location>
</feature>
<evidence type="ECO:0000256" key="12">
    <source>
        <dbReference type="ARBA" id="ARBA00034036"/>
    </source>
</evidence>
<dbReference type="SFLD" id="SFLDS00003">
    <property type="entry name" value="Haloacid_Dehalogenase"/>
    <property type="match status" value="1"/>
</dbReference>
<evidence type="ECO:0000256" key="17">
    <source>
        <dbReference type="SAM" id="MobiDB-lite"/>
    </source>
</evidence>
<feature type="binding site" evidence="14">
    <location>
        <position position="586"/>
    </location>
    <ligand>
        <name>ATP</name>
        <dbReference type="ChEBI" id="CHEBI:30616"/>
    </ligand>
</feature>
<evidence type="ECO:0000256" key="3">
    <source>
        <dbReference type="ARBA" id="ARBA00022448"/>
    </source>
</evidence>
<dbReference type="GO" id="GO:0005886">
    <property type="term" value="C:plasma membrane"/>
    <property type="evidence" value="ECO:0007669"/>
    <property type="project" value="TreeGrafter"/>
</dbReference>
<feature type="binding site" evidence="14">
    <location>
        <position position="622"/>
    </location>
    <ligand>
        <name>ATP</name>
        <dbReference type="ChEBI" id="CHEBI:30616"/>
    </ligand>
</feature>
<feature type="region of interest" description="Disordered" evidence="17">
    <location>
        <begin position="1566"/>
        <end position="1585"/>
    </location>
</feature>
<feature type="binding site" evidence="15">
    <location>
        <position position="403"/>
    </location>
    <ligand>
        <name>Mg(2+)</name>
        <dbReference type="ChEBI" id="CHEBI:18420"/>
    </ligand>
</feature>
<gene>
    <name evidence="20" type="ORF">GSBLH_T00003755001</name>
</gene>
<dbReference type="InterPro" id="IPR032631">
    <property type="entry name" value="P-type_ATPase_N"/>
</dbReference>
<dbReference type="EMBL" id="FN668672">
    <property type="protein sequence ID" value="CBK23950.2"/>
    <property type="molecule type" value="Genomic_DNA"/>
</dbReference>
<dbReference type="OrthoDB" id="377733at2759"/>
<keyword evidence="4 16" id="KW-0812">Transmembrane</keyword>
<dbReference type="GO" id="GO:0016887">
    <property type="term" value="F:ATP hydrolysis activity"/>
    <property type="evidence" value="ECO:0007669"/>
    <property type="project" value="InterPro"/>
</dbReference>
<dbReference type="InterPro" id="IPR036412">
    <property type="entry name" value="HAD-like_sf"/>
</dbReference>
<dbReference type="SUPFAM" id="SSF56784">
    <property type="entry name" value="HAD-like"/>
    <property type="match status" value="1"/>
</dbReference>
<dbReference type="FunCoup" id="D8M7B1">
    <property type="interactions" value="4"/>
</dbReference>
<keyword evidence="10 16" id="KW-1133">Transmembrane helix</keyword>
<dbReference type="NCBIfam" id="TIGR01652">
    <property type="entry name" value="ATPase-Plipid"/>
    <property type="match status" value="1"/>
</dbReference>
<feature type="binding site" evidence="15">
    <location>
        <position position="887"/>
    </location>
    <ligand>
        <name>Mg(2+)</name>
        <dbReference type="ChEBI" id="CHEBI:18420"/>
    </ligand>
</feature>
<reference evidence="20" key="1">
    <citation type="submission" date="2010-02" db="EMBL/GenBank/DDBJ databases">
        <title>Sequencing and annotation of the Blastocystis hominis genome.</title>
        <authorList>
            <person name="Wincker P."/>
        </authorList>
    </citation>
    <scope>NUCLEOTIDE SEQUENCE</scope>
    <source>
        <strain evidence="20">Singapore isolate B</strain>
    </source>
</reference>
<keyword evidence="3" id="KW-0813">Transport</keyword>
<keyword evidence="5 15" id="KW-0479">Metal-binding</keyword>
<evidence type="ECO:0000259" key="19">
    <source>
        <dbReference type="Pfam" id="PF16212"/>
    </source>
</evidence>
<dbReference type="Pfam" id="PF16209">
    <property type="entry name" value="PhoLip_ATPase_N"/>
    <property type="match status" value="1"/>
</dbReference>
<feature type="binding site" evidence="14">
    <location>
        <position position="401"/>
    </location>
    <ligand>
        <name>ATP</name>
        <dbReference type="ChEBI" id="CHEBI:30616"/>
    </ligand>
</feature>
<feature type="transmembrane region" description="Helical" evidence="16">
    <location>
        <begin position="1127"/>
        <end position="1149"/>
    </location>
</feature>
<dbReference type="GO" id="GO:0045332">
    <property type="term" value="P:phospholipid translocation"/>
    <property type="evidence" value="ECO:0007669"/>
    <property type="project" value="TreeGrafter"/>
</dbReference>
<feature type="compositionally biased region" description="Acidic residues" evidence="17">
    <location>
        <begin position="1408"/>
        <end position="1424"/>
    </location>
</feature>
<evidence type="ECO:0000256" key="10">
    <source>
        <dbReference type="ARBA" id="ARBA00022989"/>
    </source>
</evidence>
<keyword evidence="21" id="KW-1185">Reference proteome</keyword>
<feature type="compositionally biased region" description="Low complexity" evidence="17">
    <location>
        <begin position="1518"/>
        <end position="1530"/>
    </location>
</feature>
<feature type="binding site" evidence="14">
    <location>
        <position position="403"/>
    </location>
    <ligand>
        <name>ATP</name>
        <dbReference type="ChEBI" id="CHEBI:30616"/>
    </ligand>
</feature>
<feature type="binding site" evidence="14">
    <location>
        <position position="710"/>
    </location>
    <ligand>
        <name>ATP</name>
        <dbReference type="ChEBI" id="CHEBI:30616"/>
    </ligand>
</feature>
<dbReference type="InParanoid" id="D8M7B1"/>
<proteinExistence type="inferred from homology"/>
<feature type="compositionally biased region" description="Basic and acidic residues" evidence="17">
    <location>
        <begin position="1488"/>
        <end position="1498"/>
    </location>
</feature>
<dbReference type="SUPFAM" id="SSF81653">
    <property type="entry name" value="Calcium ATPase, transduction domain A"/>
    <property type="match status" value="1"/>
</dbReference>
<dbReference type="InterPro" id="IPR008250">
    <property type="entry name" value="ATPase_P-typ_transduc_dom_A_sf"/>
</dbReference>
<evidence type="ECO:0000256" key="15">
    <source>
        <dbReference type="PIRSR" id="PIRSR606539-3"/>
    </source>
</evidence>
<accession>D8M7B1</accession>
<dbReference type="PANTHER" id="PTHR24092">
    <property type="entry name" value="PROBABLE PHOSPHOLIPID-TRANSPORTING ATPASE"/>
    <property type="match status" value="1"/>
</dbReference>
<feature type="compositionally biased region" description="Low complexity" evidence="17">
    <location>
        <begin position="1597"/>
        <end position="1616"/>
    </location>
</feature>
<name>D8M7B1_BLAHO</name>
<organism evidence="20">
    <name type="scientific">Blastocystis hominis</name>
    <dbReference type="NCBI Taxonomy" id="12968"/>
    <lineage>
        <taxon>Eukaryota</taxon>
        <taxon>Sar</taxon>
        <taxon>Stramenopiles</taxon>
        <taxon>Bigyra</taxon>
        <taxon>Opalozoa</taxon>
        <taxon>Opalinata</taxon>
        <taxon>Blastocystidae</taxon>
        <taxon>Blastocystis</taxon>
    </lineage>
</organism>
<evidence type="ECO:0000256" key="2">
    <source>
        <dbReference type="ARBA" id="ARBA00008109"/>
    </source>
</evidence>
<evidence type="ECO:0000256" key="4">
    <source>
        <dbReference type="ARBA" id="ARBA00022692"/>
    </source>
</evidence>
<dbReference type="SFLD" id="SFLDF00027">
    <property type="entry name" value="p-type_atpase"/>
    <property type="match status" value="1"/>
</dbReference>
<dbReference type="PROSITE" id="PS00154">
    <property type="entry name" value="ATPASE_E1_E2"/>
    <property type="match status" value="1"/>
</dbReference>
<feature type="transmembrane region" description="Helical" evidence="16">
    <location>
        <begin position="288"/>
        <end position="307"/>
    </location>
</feature>
<dbReference type="InterPro" id="IPR023298">
    <property type="entry name" value="ATPase_P-typ_TM_dom_sf"/>
</dbReference>
<evidence type="ECO:0000256" key="11">
    <source>
        <dbReference type="ARBA" id="ARBA00023136"/>
    </source>
</evidence>
<feature type="compositionally biased region" description="Basic and acidic residues" evidence="17">
    <location>
        <begin position="1438"/>
        <end position="1481"/>
    </location>
</feature>
<dbReference type="InterPro" id="IPR018303">
    <property type="entry name" value="ATPase_P-typ_P_site"/>
</dbReference>
<feature type="binding site" evidence="14">
    <location>
        <position position="886"/>
    </location>
    <ligand>
        <name>ATP</name>
        <dbReference type="ChEBI" id="CHEBI:30616"/>
    </ligand>
</feature>
<dbReference type="Gene3D" id="2.70.150.10">
    <property type="entry name" value="Calcium-transporting ATPase, cytoplasmic transduction domain A"/>
    <property type="match status" value="1"/>
</dbReference>
<keyword evidence="8 15" id="KW-0460">Magnesium</keyword>
<feature type="binding site" evidence="14">
    <location>
        <position position="887"/>
    </location>
    <ligand>
        <name>ATP</name>
        <dbReference type="ChEBI" id="CHEBI:30616"/>
    </ligand>
</feature>
<dbReference type="InterPro" id="IPR023214">
    <property type="entry name" value="HAD_sf"/>
</dbReference>
<feature type="binding site" evidence="14">
    <location>
        <position position="520"/>
    </location>
    <ligand>
        <name>ATP</name>
        <dbReference type="ChEBI" id="CHEBI:30616"/>
    </ligand>
</feature>
<comment type="cofactor">
    <cofactor evidence="15">
        <name>Mg(2+)</name>
        <dbReference type="ChEBI" id="CHEBI:18420"/>
    </cofactor>
</comment>
<dbReference type="RefSeq" id="XP_012897998.1">
    <property type="nucleotide sequence ID" value="XM_013042544.1"/>
</dbReference>
<dbReference type="InterPro" id="IPR044492">
    <property type="entry name" value="P_typ_ATPase_HD_dom"/>
</dbReference>
<dbReference type="InterPro" id="IPR032630">
    <property type="entry name" value="P_typ_ATPase_c"/>
</dbReference>
<comment type="similarity">
    <text evidence="2 16">Belongs to the cation transport ATPase (P-type) (TC 3.A.3) family. Type IV subfamily.</text>
</comment>
<dbReference type="Pfam" id="PF16212">
    <property type="entry name" value="PhoLip_ATPase_C"/>
    <property type="match status" value="1"/>
</dbReference>
<comment type="catalytic activity">
    <reaction evidence="12 16">
        <text>ATP + H2O + phospholipidSide 1 = ADP + phosphate + phospholipidSide 2.</text>
        <dbReference type="EC" id="7.6.2.1"/>
    </reaction>
</comment>
<evidence type="ECO:0000256" key="8">
    <source>
        <dbReference type="ARBA" id="ARBA00022842"/>
    </source>
</evidence>
<feature type="transmembrane region" description="Helical" evidence="16">
    <location>
        <begin position="346"/>
        <end position="365"/>
    </location>
</feature>
<dbReference type="InterPro" id="IPR023299">
    <property type="entry name" value="ATPase_P-typ_cyto_dom_N"/>
</dbReference>
<feature type="binding site" evidence="15">
    <location>
        <position position="401"/>
    </location>
    <ligand>
        <name>Mg(2+)</name>
        <dbReference type="ChEBI" id="CHEBI:18420"/>
    </ligand>
</feature>
<feature type="binding site" evidence="14">
    <location>
        <position position="402"/>
    </location>
    <ligand>
        <name>ATP</name>
        <dbReference type="ChEBI" id="CHEBI:30616"/>
    </ligand>
</feature>
<dbReference type="GO" id="GO:0005524">
    <property type="term" value="F:ATP binding"/>
    <property type="evidence" value="ECO:0007669"/>
    <property type="project" value="UniProtKB-UniRule"/>
</dbReference>
<feature type="region of interest" description="Disordered" evidence="17">
    <location>
        <begin position="1591"/>
        <end position="1640"/>
    </location>
</feature>
<keyword evidence="7 14" id="KW-0067">ATP-binding</keyword>
<dbReference type="Proteomes" id="UP000008312">
    <property type="component" value="Unassembled WGS sequence"/>
</dbReference>
<feature type="binding site" evidence="15">
    <location>
        <position position="883"/>
    </location>
    <ligand>
        <name>Mg(2+)</name>
        <dbReference type="ChEBI" id="CHEBI:18420"/>
    </ligand>
</feature>
<keyword evidence="6 14" id="KW-0547">Nucleotide-binding</keyword>
<evidence type="ECO:0000256" key="7">
    <source>
        <dbReference type="ARBA" id="ARBA00022840"/>
    </source>
</evidence>
<evidence type="ECO:0000256" key="16">
    <source>
        <dbReference type="RuleBase" id="RU362033"/>
    </source>
</evidence>
<dbReference type="EC" id="7.6.2.1" evidence="16"/>
<evidence type="ECO:0000313" key="20">
    <source>
        <dbReference type="EMBL" id="CBK23950.2"/>
    </source>
</evidence>
<feature type="domain" description="P-type ATPase C-terminal" evidence="19">
    <location>
        <begin position="909"/>
        <end position="1155"/>
    </location>
</feature>
<feature type="active site" description="4-aspartylphosphate intermediate" evidence="13">
    <location>
        <position position="401"/>
    </location>
</feature>
<evidence type="ECO:0000256" key="9">
    <source>
        <dbReference type="ARBA" id="ARBA00022967"/>
    </source>
</evidence>
<feature type="binding site" evidence="14">
    <location>
        <position position="711"/>
    </location>
    <ligand>
        <name>ATP</name>
        <dbReference type="ChEBI" id="CHEBI:30616"/>
    </ligand>
</feature>
<feature type="transmembrane region" description="Helical" evidence="16">
    <location>
        <begin position="1082"/>
        <end position="1107"/>
    </location>
</feature>
<dbReference type="Pfam" id="PF13246">
    <property type="entry name" value="Cation_ATPase"/>
    <property type="match status" value="1"/>
</dbReference>
<evidence type="ECO:0000256" key="5">
    <source>
        <dbReference type="ARBA" id="ARBA00022723"/>
    </source>
</evidence>